<comment type="catalytic activity">
    <reaction evidence="12 13">
        <text>L-seryl-[protein] + ATP = O-phospho-L-seryl-[protein] + ADP + H(+)</text>
        <dbReference type="Rhea" id="RHEA:17989"/>
        <dbReference type="Rhea" id="RHEA-COMP:9863"/>
        <dbReference type="Rhea" id="RHEA-COMP:11604"/>
        <dbReference type="ChEBI" id="CHEBI:15378"/>
        <dbReference type="ChEBI" id="CHEBI:29999"/>
        <dbReference type="ChEBI" id="CHEBI:30616"/>
        <dbReference type="ChEBI" id="CHEBI:83421"/>
        <dbReference type="ChEBI" id="CHEBI:456216"/>
        <dbReference type="EC" id="2.7.11.1"/>
    </reaction>
</comment>
<keyword evidence="14" id="KW-0812">Transmembrane</keyword>
<dbReference type="SUPFAM" id="SSF56112">
    <property type="entry name" value="Protein kinase-like (PK-like)"/>
    <property type="match status" value="1"/>
</dbReference>
<dbReference type="Pfam" id="PF08276">
    <property type="entry name" value="PAN_2"/>
    <property type="match status" value="1"/>
</dbReference>
<evidence type="ECO:0000256" key="1">
    <source>
        <dbReference type="ARBA" id="ARBA00004251"/>
    </source>
</evidence>
<dbReference type="EMBL" id="JAWXYG010000014">
    <property type="protein sequence ID" value="KAK4253950.1"/>
    <property type="molecule type" value="Genomic_DNA"/>
</dbReference>
<dbReference type="Pfam" id="PF00954">
    <property type="entry name" value="S_locus_glycop"/>
    <property type="match status" value="1"/>
</dbReference>
<dbReference type="GO" id="GO:0048544">
    <property type="term" value="P:recognition of pollen"/>
    <property type="evidence" value="ECO:0007669"/>
    <property type="project" value="InterPro"/>
</dbReference>
<dbReference type="CDD" id="cd00028">
    <property type="entry name" value="B_lectin"/>
    <property type="match status" value="1"/>
</dbReference>
<gene>
    <name evidence="19" type="ORF">QN277_009392</name>
</gene>
<comment type="similarity">
    <text evidence="13">Belongs to the protein kinase superfamily. Ser/Thr protein kinase family.</text>
</comment>
<dbReference type="PROSITE" id="PS00108">
    <property type="entry name" value="PROTEIN_KINASE_ST"/>
    <property type="match status" value="1"/>
</dbReference>
<dbReference type="FunFam" id="3.30.200.20:FF:000195">
    <property type="entry name" value="G-type lectin S-receptor-like serine/threonine-protein kinase"/>
    <property type="match status" value="1"/>
</dbReference>
<evidence type="ECO:0000256" key="2">
    <source>
        <dbReference type="ARBA" id="ARBA00022475"/>
    </source>
</evidence>
<keyword evidence="5 15" id="KW-0732">Signal</keyword>
<keyword evidence="9" id="KW-1015">Disulfide bond</keyword>
<evidence type="ECO:0000256" key="12">
    <source>
        <dbReference type="ARBA" id="ARBA00048679"/>
    </source>
</evidence>
<feature type="domain" description="Apple" evidence="18">
    <location>
        <begin position="339"/>
        <end position="425"/>
    </location>
</feature>
<dbReference type="Pfam" id="PF07714">
    <property type="entry name" value="PK_Tyr_Ser-Thr"/>
    <property type="match status" value="1"/>
</dbReference>
<evidence type="ECO:0000256" key="15">
    <source>
        <dbReference type="SAM" id="SignalP"/>
    </source>
</evidence>
<keyword evidence="14" id="KW-1133">Transmembrane helix</keyword>
<dbReference type="SMART" id="SM00220">
    <property type="entry name" value="S_TKc"/>
    <property type="match status" value="1"/>
</dbReference>
<evidence type="ECO:0000313" key="20">
    <source>
        <dbReference type="Proteomes" id="UP001293593"/>
    </source>
</evidence>
<comment type="catalytic activity">
    <reaction evidence="11 13">
        <text>L-threonyl-[protein] + ATP = O-phospho-L-threonyl-[protein] + ADP + H(+)</text>
        <dbReference type="Rhea" id="RHEA:46608"/>
        <dbReference type="Rhea" id="RHEA-COMP:11060"/>
        <dbReference type="Rhea" id="RHEA-COMP:11605"/>
        <dbReference type="ChEBI" id="CHEBI:15378"/>
        <dbReference type="ChEBI" id="CHEBI:30013"/>
        <dbReference type="ChEBI" id="CHEBI:30616"/>
        <dbReference type="ChEBI" id="CHEBI:61977"/>
        <dbReference type="ChEBI" id="CHEBI:456216"/>
        <dbReference type="EC" id="2.7.11.1"/>
    </reaction>
</comment>
<dbReference type="PROSITE" id="PS50927">
    <property type="entry name" value="BULB_LECTIN"/>
    <property type="match status" value="1"/>
</dbReference>
<keyword evidence="4 13" id="KW-0808">Transferase</keyword>
<dbReference type="PIRSF" id="PIRSF000641">
    <property type="entry name" value="SRK"/>
    <property type="match status" value="1"/>
</dbReference>
<dbReference type="GO" id="GO:0005886">
    <property type="term" value="C:plasma membrane"/>
    <property type="evidence" value="ECO:0007669"/>
    <property type="project" value="UniProtKB-SubCell"/>
</dbReference>
<dbReference type="Gene3D" id="1.10.510.10">
    <property type="entry name" value="Transferase(Phosphotransferase) domain 1"/>
    <property type="match status" value="1"/>
</dbReference>
<dbReference type="Pfam" id="PF01453">
    <property type="entry name" value="B_lectin"/>
    <property type="match status" value="1"/>
</dbReference>
<dbReference type="Gene3D" id="2.90.10.10">
    <property type="entry name" value="Bulb-type lectin domain"/>
    <property type="match status" value="1"/>
</dbReference>
<dbReference type="PANTHER" id="PTHR27002:SF1082">
    <property type="entry name" value="OS06G0693000 PROTEIN"/>
    <property type="match status" value="1"/>
</dbReference>
<dbReference type="InterPro" id="IPR001245">
    <property type="entry name" value="Ser-Thr/Tyr_kinase_cat_dom"/>
</dbReference>
<protein>
    <recommendedName>
        <fullName evidence="13">Receptor-like serine/threonine-protein kinase</fullName>
        <ecNumber evidence="13">2.7.11.1</ecNumber>
    </recommendedName>
</protein>
<dbReference type="Gene3D" id="3.30.200.20">
    <property type="entry name" value="Phosphorylase Kinase, domain 1"/>
    <property type="match status" value="1"/>
</dbReference>
<dbReference type="Proteomes" id="UP001293593">
    <property type="component" value="Unassembled WGS sequence"/>
</dbReference>
<dbReference type="SMART" id="SM00108">
    <property type="entry name" value="B_lectin"/>
    <property type="match status" value="1"/>
</dbReference>
<dbReference type="FunFam" id="1.10.510.10:FF:000060">
    <property type="entry name" value="G-type lectin S-receptor-like serine/threonine-protein kinase"/>
    <property type="match status" value="1"/>
</dbReference>
<feature type="transmembrane region" description="Helical" evidence="14">
    <location>
        <begin position="440"/>
        <end position="459"/>
    </location>
</feature>
<dbReference type="CDD" id="cd14066">
    <property type="entry name" value="STKc_IRAK"/>
    <property type="match status" value="1"/>
</dbReference>
<keyword evidence="2" id="KW-1003">Cell membrane</keyword>
<organism evidence="19 20">
    <name type="scientific">Acacia crassicarpa</name>
    <name type="common">northern wattle</name>
    <dbReference type="NCBI Taxonomy" id="499986"/>
    <lineage>
        <taxon>Eukaryota</taxon>
        <taxon>Viridiplantae</taxon>
        <taxon>Streptophyta</taxon>
        <taxon>Embryophyta</taxon>
        <taxon>Tracheophyta</taxon>
        <taxon>Spermatophyta</taxon>
        <taxon>Magnoliopsida</taxon>
        <taxon>eudicotyledons</taxon>
        <taxon>Gunneridae</taxon>
        <taxon>Pentapetalae</taxon>
        <taxon>rosids</taxon>
        <taxon>fabids</taxon>
        <taxon>Fabales</taxon>
        <taxon>Fabaceae</taxon>
        <taxon>Caesalpinioideae</taxon>
        <taxon>mimosoid clade</taxon>
        <taxon>Acacieae</taxon>
        <taxon>Acacia</taxon>
    </lineage>
</organism>
<evidence type="ECO:0000313" key="19">
    <source>
        <dbReference type="EMBL" id="KAK4253950.1"/>
    </source>
</evidence>
<dbReference type="InterPro" id="IPR003609">
    <property type="entry name" value="Pan_app"/>
</dbReference>
<keyword evidence="14" id="KW-0472">Membrane</keyword>
<comment type="caution">
    <text evidence="19">The sequence shown here is derived from an EMBL/GenBank/DDBJ whole genome shotgun (WGS) entry which is preliminary data.</text>
</comment>
<name>A0AAE1IPC7_9FABA</name>
<evidence type="ECO:0000256" key="14">
    <source>
        <dbReference type="SAM" id="Phobius"/>
    </source>
</evidence>
<accession>A0AAE1IPC7</accession>
<keyword evidence="10" id="KW-0325">Glycoprotein</keyword>
<dbReference type="InterPro" id="IPR000719">
    <property type="entry name" value="Prot_kinase_dom"/>
</dbReference>
<comment type="subcellular location">
    <subcellularLocation>
        <location evidence="1">Cell membrane</location>
        <topology evidence="1">Single-pass type I membrane protein</topology>
    </subcellularLocation>
</comment>
<evidence type="ECO:0000259" key="17">
    <source>
        <dbReference type="PROSITE" id="PS50927"/>
    </source>
</evidence>
<keyword evidence="6 13" id="KW-0547">Nucleotide-binding</keyword>
<dbReference type="GO" id="GO:0005524">
    <property type="term" value="F:ATP binding"/>
    <property type="evidence" value="ECO:0007669"/>
    <property type="project" value="UniProtKB-KW"/>
</dbReference>
<dbReference type="InterPro" id="IPR008271">
    <property type="entry name" value="Ser/Thr_kinase_AS"/>
</dbReference>
<dbReference type="InterPro" id="IPR011009">
    <property type="entry name" value="Kinase-like_dom_sf"/>
</dbReference>
<evidence type="ECO:0000256" key="10">
    <source>
        <dbReference type="ARBA" id="ARBA00023180"/>
    </source>
</evidence>
<sequence length="820" mass="92580">MFFMGLAKKACTLLVFLVCLLSSTLVVCALDSIAPSVLIQEPQTVSSRNNMFTLGFFSPQNSTNRYVGIWYMSKSFIVWVANKNNPLTDSSGILAISENGNLVVLNGQKQVLWSTNVSHVASNFSAQLLDTGNLVLEDRITGEFVWQSFLHPSNTMLQGMELITNKSTGEKVLLTSWKSPFDPSNGRFSFGLEVRNVTELFVWEGNSPKWRSGPWNGMTFLEIPRVSSSNSQNRLVMKEQEGSLRLSFYLGNSISAVTLVSQGKVERRLWNSQMHVWELLKTMGPSGCDVYGKCGPFGICNSQSSPICSCLRGFEPKNKQEWERQNWTSGCVRSEPLLCERVKNDSQTSKIDGFFMMENVKVPDDAQVLPSYAQDAADCQTSCLKNCSCIAYAYETNLGCMVWSANLLDIQSFSYGGVDIYLRLAYLELGIGRRKMATSLIISVSIGTILITVSGYFLWKKCSKQKGEMQTQDKRIMTLKQVHVPELLLLDFRKLATATNNFEIANKLGQGGFGPVYKGKLEDGQEIAVKRLSRSSRQGMEEFINEVELISKLQHRNLVRLIGCCIEGEEILVYEYMPNKSLDAYIFDREHQNLFDWGRRFNIIEGIARGLLYLHRDSRLRIIHRDLKASNILLDKEMNPKISDFGMAKLFGGNEDQANTERIVGTYGYISPEYATEGLYSEKSDVFSFGVLLLEIVSGRKNTSFYEEAEFLTLLGFAWKLWMDDNVIPLIDPQIYDPMFHKDILRCIHIGLLCVQELAKDRPTMASVISMLESEMMDIRPPRQPAFTLRQTMSCAAEQILDNNELCSINIVTISNFQGR</sequence>
<evidence type="ECO:0000256" key="5">
    <source>
        <dbReference type="ARBA" id="ARBA00022729"/>
    </source>
</evidence>
<dbReference type="GO" id="GO:0004674">
    <property type="term" value="F:protein serine/threonine kinase activity"/>
    <property type="evidence" value="ECO:0007669"/>
    <property type="project" value="UniProtKB-KW"/>
</dbReference>
<dbReference type="CDD" id="cd01098">
    <property type="entry name" value="PAN_AP_plant"/>
    <property type="match status" value="1"/>
</dbReference>
<evidence type="ECO:0000259" key="18">
    <source>
        <dbReference type="PROSITE" id="PS50948"/>
    </source>
</evidence>
<dbReference type="InterPro" id="IPR001480">
    <property type="entry name" value="Bulb-type_lectin_dom"/>
</dbReference>
<evidence type="ECO:0000256" key="13">
    <source>
        <dbReference type="PIRNR" id="PIRNR000641"/>
    </source>
</evidence>
<keyword evidence="8 13" id="KW-0067">ATP-binding</keyword>
<keyword evidence="20" id="KW-1185">Reference proteome</keyword>
<dbReference type="FunFam" id="2.90.10.10:FF:000001">
    <property type="entry name" value="G-type lectin S-receptor-like serine/threonine-protein kinase"/>
    <property type="match status" value="1"/>
</dbReference>
<dbReference type="SUPFAM" id="SSF51110">
    <property type="entry name" value="alpha-D-mannose-specific plant lectins"/>
    <property type="match status" value="1"/>
</dbReference>
<keyword evidence="7 13" id="KW-0418">Kinase</keyword>
<dbReference type="AlphaFoldDB" id="A0AAE1IPC7"/>
<evidence type="ECO:0000256" key="11">
    <source>
        <dbReference type="ARBA" id="ARBA00047899"/>
    </source>
</evidence>
<dbReference type="InterPro" id="IPR036426">
    <property type="entry name" value="Bulb-type_lectin_dom_sf"/>
</dbReference>
<feature type="domain" description="Bulb-type lectin" evidence="17">
    <location>
        <begin position="30"/>
        <end position="149"/>
    </location>
</feature>
<dbReference type="SMART" id="SM00473">
    <property type="entry name" value="PAN_AP"/>
    <property type="match status" value="1"/>
</dbReference>
<evidence type="ECO:0000256" key="7">
    <source>
        <dbReference type="ARBA" id="ARBA00022777"/>
    </source>
</evidence>
<dbReference type="PROSITE" id="PS50948">
    <property type="entry name" value="PAN"/>
    <property type="match status" value="1"/>
</dbReference>
<evidence type="ECO:0000256" key="6">
    <source>
        <dbReference type="ARBA" id="ARBA00022741"/>
    </source>
</evidence>
<reference evidence="19" key="1">
    <citation type="submission" date="2023-10" db="EMBL/GenBank/DDBJ databases">
        <title>Chromosome-level genome of the transformable northern wattle, Acacia crassicarpa.</title>
        <authorList>
            <person name="Massaro I."/>
            <person name="Sinha N.R."/>
            <person name="Poethig S."/>
            <person name="Leichty A.R."/>
        </authorList>
    </citation>
    <scope>NUCLEOTIDE SEQUENCE</scope>
    <source>
        <strain evidence="19">Acra3RX</strain>
        <tissue evidence="19">Leaf</tissue>
    </source>
</reference>
<evidence type="ECO:0000259" key="16">
    <source>
        <dbReference type="PROSITE" id="PS50011"/>
    </source>
</evidence>
<dbReference type="InterPro" id="IPR024171">
    <property type="entry name" value="SRK-like_kinase"/>
</dbReference>
<dbReference type="InterPro" id="IPR000858">
    <property type="entry name" value="S_locus_glycoprot_dom"/>
</dbReference>
<evidence type="ECO:0000256" key="9">
    <source>
        <dbReference type="ARBA" id="ARBA00023157"/>
    </source>
</evidence>
<dbReference type="EC" id="2.7.11.1" evidence="13"/>
<evidence type="ECO:0000256" key="4">
    <source>
        <dbReference type="ARBA" id="ARBA00022679"/>
    </source>
</evidence>
<keyword evidence="3 13" id="KW-0723">Serine/threonine-protein kinase</keyword>
<evidence type="ECO:0000256" key="8">
    <source>
        <dbReference type="ARBA" id="ARBA00022840"/>
    </source>
</evidence>
<feature type="signal peptide" evidence="15">
    <location>
        <begin position="1"/>
        <end position="29"/>
    </location>
</feature>
<evidence type="ECO:0000256" key="3">
    <source>
        <dbReference type="ARBA" id="ARBA00022527"/>
    </source>
</evidence>
<dbReference type="PANTHER" id="PTHR27002">
    <property type="entry name" value="RECEPTOR-LIKE SERINE/THREONINE-PROTEIN KINASE SD1-8"/>
    <property type="match status" value="1"/>
</dbReference>
<proteinExistence type="inferred from homology"/>
<feature type="domain" description="Protein kinase" evidence="16">
    <location>
        <begin position="502"/>
        <end position="777"/>
    </location>
</feature>
<feature type="chain" id="PRO_5042098424" description="Receptor-like serine/threonine-protein kinase" evidence="15">
    <location>
        <begin position="30"/>
        <end position="820"/>
    </location>
</feature>
<dbReference type="PROSITE" id="PS50011">
    <property type="entry name" value="PROTEIN_KINASE_DOM"/>
    <property type="match status" value="1"/>
</dbReference>